<comment type="caution">
    <text evidence="4">The sequence shown here is derived from an EMBL/GenBank/DDBJ whole genome shotgun (WGS) entry which is preliminary data.</text>
</comment>
<protein>
    <submittedName>
        <fullName evidence="4">Response regulator transcription factor</fullName>
    </submittedName>
</protein>
<feature type="domain" description="Response regulatory" evidence="2">
    <location>
        <begin position="2"/>
        <end position="116"/>
    </location>
</feature>
<keyword evidence="5" id="KW-1185">Reference proteome</keyword>
<evidence type="ECO:0000256" key="1">
    <source>
        <dbReference type="PROSITE-ProRule" id="PRU00169"/>
    </source>
</evidence>
<dbReference type="PROSITE" id="PS50930">
    <property type="entry name" value="HTH_LYTTR"/>
    <property type="match status" value="1"/>
</dbReference>
<evidence type="ECO:0000259" key="3">
    <source>
        <dbReference type="PROSITE" id="PS50930"/>
    </source>
</evidence>
<name>A0A4Q1C5M5_9BACT</name>
<dbReference type="Gene3D" id="3.40.50.2300">
    <property type="match status" value="1"/>
</dbReference>
<sequence>MKLVLIEDEPLVAQRLERFCREVLGAGLERLHRASSFDEAAAWLAENTVDVVLLDLNLEGQDGMELLKRSVASSFHTVIVSANTDRALEAFQYGVLDFVPKPFTRERLAQALSRVRGPVTRAGQAARNLAVKKAGRIELVPVDDVLYVQGAGNYSELVLADGRRELHDKTLERLEALLPEDFERTHKSYLVRLSAIKALHASEGSHYELELKNGTCLPVGRTRYKELRERLL</sequence>
<evidence type="ECO:0000313" key="4">
    <source>
        <dbReference type="EMBL" id="RXK53752.1"/>
    </source>
</evidence>
<dbReference type="InterPro" id="IPR007492">
    <property type="entry name" value="LytTR_DNA-bd_dom"/>
</dbReference>
<dbReference type="GO" id="GO:0000156">
    <property type="term" value="F:phosphorelay response regulator activity"/>
    <property type="evidence" value="ECO:0007669"/>
    <property type="project" value="InterPro"/>
</dbReference>
<dbReference type="PANTHER" id="PTHR37299">
    <property type="entry name" value="TRANSCRIPTIONAL REGULATOR-RELATED"/>
    <property type="match status" value="1"/>
</dbReference>
<organism evidence="4 5">
    <name type="scientific">Oleiharenicola lentus</name>
    <dbReference type="NCBI Taxonomy" id="2508720"/>
    <lineage>
        <taxon>Bacteria</taxon>
        <taxon>Pseudomonadati</taxon>
        <taxon>Verrucomicrobiota</taxon>
        <taxon>Opitutia</taxon>
        <taxon>Opitutales</taxon>
        <taxon>Opitutaceae</taxon>
        <taxon>Oleiharenicola</taxon>
    </lineage>
</organism>
<evidence type="ECO:0000259" key="2">
    <source>
        <dbReference type="PROSITE" id="PS50110"/>
    </source>
</evidence>
<feature type="domain" description="HTH LytTR-type" evidence="3">
    <location>
        <begin position="129"/>
        <end position="232"/>
    </location>
</feature>
<dbReference type="InterPro" id="IPR001789">
    <property type="entry name" value="Sig_transdc_resp-reg_receiver"/>
</dbReference>
<dbReference type="Pfam" id="PF00072">
    <property type="entry name" value="Response_reg"/>
    <property type="match status" value="1"/>
</dbReference>
<keyword evidence="1" id="KW-0597">Phosphoprotein</keyword>
<accession>A0A4Q1C5M5</accession>
<dbReference type="PROSITE" id="PS50110">
    <property type="entry name" value="RESPONSE_REGULATORY"/>
    <property type="match status" value="1"/>
</dbReference>
<reference evidence="4 5" key="1">
    <citation type="submission" date="2019-01" db="EMBL/GenBank/DDBJ databases">
        <title>Lacunisphaera sp. strain TWA-58.</title>
        <authorList>
            <person name="Chen W.-M."/>
        </authorList>
    </citation>
    <scope>NUCLEOTIDE SEQUENCE [LARGE SCALE GENOMIC DNA]</scope>
    <source>
        <strain evidence="4 5">TWA-58</strain>
    </source>
</reference>
<dbReference type="EMBL" id="SDHX01000002">
    <property type="protein sequence ID" value="RXK53752.1"/>
    <property type="molecule type" value="Genomic_DNA"/>
</dbReference>
<gene>
    <name evidence="4" type="ORF">ESB00_18880</name>
</gene>
<dbReference type="Proteomes" id="UP000290218">
    <property type="component" value="Unassembled WGS sequence"/>
</dbReference>
<evidence type="ECO:0000313" key="5">
    <source>
        <dbReference type="Proteomes" id="UP000290218"/>
    </source>
</evidence>
<dbReference type="SMART" id="SM00448">
    <property type="entry name" value="REC"/>
    <property type="match status" value="1"/>
</dbReference>
<dbReference type="InterPro" id="IPR046947">
    <property type="entry name" value="LytR-like"/>
</dbReference>
<dbReference type="SUPFAM" id="SSF52172">
    <property type="entry name" value="CheY-like"/>
    <property type="match status" value="1"/>
</dbReference>
<dbReference type="Gene3D" id="2.40.50.1020">
    <property type="entry name" value="LytTr DNA-binding domain"/>
    <property type="match status" value="1"/>
</dbReference>
<dbReference type="RefSeq" id="WP_129049751.1">
    <property type="nucleotide sequence ID" value="NZ_SDHX01000002.1"/>
</dbReference>
<dbReference type="GO" id="GO:0003677">
    <property type="term" value="F:DNA binding"/>
    <property type="evidence" value="ECO:0007669"/>
    <property type="project" value="InterPro"/>
</dbReference>
<dbReference type="InterPro" id="IPR011006">
    <property type="entry name" value="CheY-like_superfamily"/>
</dbReference>
<dbReference type="PANTHER" id="PTHR37299:SF1">
    <property type="entry name" value="STAGE 0 SPORULATION PROTEIN A HOMOLOG"/>
    <property type="match status" value="1"/>
</dbReference>
<feature type="modified residue" description="4-aspartylphosphate" evidence="1">
    <location>
        <position position="55"/>
    </location>
</feature>
<dbReference type="OrthoDB" id="9781059at2"/>
<dbReference type="Pfam" id="PF04397">
    <property type="entry name" value="LytTR"/>
    <property type="match status" value="1"/>
</dbReference>
<dbReference type="AlphaFoldDB" id="A0A4Q1C5M5"/>
<proteinExistence type="predicted"/>
<dbReference type="SMART" id="SM00850">
    <property type="entry name" value="LytTR"/>
    <property type="match status" value="1"/>
</dbReference>